<proteinExistence type="inferred from homology"/>
<comment type="catalytic activity">
    <reaction evidence="7">
        <text>C-terminal L-cysteinyl-[HypE protein] + carbamoyl phosphate + ATP + H2O = C-terminal S-carboxamide-L-cysteinyl-[HypE protein] + AMP + phosphate + diphosphate + H(+)</text>
        <dbReference type="Rhea" id="RHEA:55636"/>
        <dbReference type="Rhea" id="RHEA-COMP:14247"/>
        <dbReference type="Rhea" id="RHEA-COMP:14392"/>
        <dbReference type="ChEBI" id="CHEBI:15377"/>
        <dbReference type="ChEBI" id="CHEBI:15378"/>
        <dbReference type="ChEBI" id="CHEBI:30616"/>
        <dbReference type="ChEBI" id="CHEBI:33019"/>
        <dbReference type="ChEBI" id="CHEBI:43474"/>
        <dbReference type="ChEBI" id="CHEBI:58228"/>
        <dbReference type="ChEBI" id="CHEBI:76913"/>
        <dbReference type="ChEBI" id="CHEBI:139126"/>
        <dbReference type="ChEBI" id="CHEBI:456215"/>
    </reaction>
</comment>
<evidence type="ECO:0000259" key="10">
    <source>
        <dbReference type="PROSITE" id="PS51160"/>
    </source>
</evidence>
<feature type="domain" description="Acylphosphatase-like" evidence="10">
    <location>
        <begin position="6"/>
        <end position="93"/>
    </location>
</feature>
<dbReference type="GeneID" id="68857711"/>
<dbReference type="EMBL" id="CP064791">
    <property type="protein sequence ID" value="QSG14611.1"/>
    <property type="molecule type" value="Genomic_DNA"/>
</dbReference>
<evidence type="ECO:0000313" key="12">
    <source>
        <dbReference type="EMBL" id="QSG14611.1"/>
    </source>
</evidence>
<accession>A0A897NQU2</accession>
<dbReference type="InterPro" id="IPR017945">
    <property type="entry name" value="DHBP_synth_RibB-like_a/b_dom"/>
</dbReference>
<dbReference type="Gene3D" id="3.30.420.40">
    <property type="match status" value="1"/>
</dbReference>
<dbReference type="GO" id="GO:0003725">
    <property type="term" value="F:double-stranded RNA binding"/>
    <property type="evidence" value="ECO:0007669"/>
    <property type="project" value="InterPro"/>
</dbReference>
<comment type="pathway">
    <text evidence="1">Protein modification; [NiFe] hydrogenase maturation.</text>
</comment>
<dbReference type="PROSITE" id="PS51163">
    <property type="entry name" value="YRDC"/>
    <property type="match status" value="1"/>
</dbReference>
<dbReference type="GO" id="GO:0016874">
    <property type="term" value="F:ligase activity"/>
    <property type="evidence" value="ECO:0007669"/>
    <property type="project" value="UniProtKB-UniRule"/>
</dbReference>
<dbReference type="InterPro" id="IPR055128">
    <property type="entry name" value="HypF_C_2"/>
</dbReference>
<comment type="catalytic activity">
    <reaction evidence="9">
        <text>an acyl phosphate + H2O = a carboxylate + phosphate + H(+)</text>
        <dbReference type="Rhea" id="RHEA:14965"/>
        <dbReference type="ChEBI" id="CHEBI:15377"/>
        <dbReference type="ChEBI" id="CHEBI:15378"/>
        <dbReference type="ChEBI" id="CHEBI:29067"/>
        <dbReference type="ChEBI" id="CHEBI:43474"/>
        <dbReference type="ChEBI" id="CHEBI:59918"/>
        <dbReference type="EC" id="3.6.1.7"/>
    </reaction>
</comment>
<dbReference type="SUPFAM" id="SSF55821">
    <property type="entry name" value="YrdC/RibB"/>
    <property type="match status" value="1"/>
</dbReference>
<dbReference type="Pfam" id="PF22521">
    <property type="entry name" value="HypF_C_2"/>
    <property type="match status" value="1"/>
</dbReference>
<evidence type="ECO:0000256" key="1">
    <source>
        <dbReference type="ARBA" id="ARBA00004711"/>
    </source>
</evidence>
<dbReference type="InterPro" id="IPR041440">
    <property type="entry name" value="HypF_C"/>
</dbReference>
<dbReference type="AlphaFoldDB" id="A0A897NQU2"/>
<dbReference type="GO" id="GO:0003998">
    <property type="term" value="F:acylphosphatase activity"/>
    <property type="evidence" value="ECO:0007669"/>
    <property type="project" value="UniProtKB-EC"/>
</dbReference>
<dbReference type="InterPro" id="IPR017968">
    <property type="entry name" value="Acylphosphatase_CS"/>
</dbReference>
<dbReference type="InterPro" id="IPR043129">
    <property type="entry name" value="ATPase_NBD"/>
</dbReference>
<dbReference type="InterPro" id="IPR036046">
    <property type="entry name" value="Acylphosphatase-like_dom_sf"/>
</dbReference>
<keyword evidence="6" id="KW-0862">Zinc</keyword>
<dbReference type="InterPro" id="IPR011125">
    <property type="entry name" value="Znf_HypF"/>
</dbReference>
<keyword evidence="13" id="KW-1185">Reference proteome</keyword>
<dbReference type="Pfam" id="PF00708">
    <property type="entry name" value="Acylphosphatase"/>
    <property type="match status" value="1"/>
</dbReference>
<dbReference type="NCBIfam" id="TIGR00143">
    <property type="entry name" value="hypF"/>
    <property type="match status" value="1"/>
</dbReference>
<dbReference type="SUPFAM" id="SSF53067">
    <property type="entry name" value="Actin-like ATPase domain"/>
    <property type="match status" value="1"/>
</dbReference>
<feature type="active site" evidence="9">
    <location>
        <position position="39"/>
    </location>
</feature>
<evidence type="ECO:0000256" key="7">
    <source>
        <dbReference type="ARBA" id="ARBA00048220"/>
    </source>
</evidence>
<evidence type="ECO:0000256" key="4">
    <source>
        <dbReference type="ARBA" id="ARBA00022723"/>
    </source>
</evidence>
<dbReference type="EC" id="6.2.-.-" evidence="8"/>
<organism evidence="12 13">
    <name type="scientific">Halapricum desulfuricans</name>
    <dbReference type="NCBI Taxonomy" id="2841257"/>
    <lineage>
        <taxon>Archaea</taxon>
        <taxon>Methanobacteriati</taxon>
        <taxon>Methanobacteriota</taxon>
        <taxon>Stenosarchaea group</taxon>
        <taxon>Halobacteria</taxon>
        <taxon>Halobacteriales</taxon>
        <taxon>Haloarculaceae</taxon>
        <taxon>Halapricum</taxon>
    </lineage>
</organism>
<dbReference type="InterPro" id="IPR006070">
    <property type="entry name" value="Sua5-like_dom"/>
</dbReference>
<dbReference type="InterPro" id="IPR051060">
    <property type="entry name" value="Carbamoyltrans_HypF-like"/>
</dbReference>
<evidence type="ECO:0000256" key="5">
    <source>
        <dbReference type="ARBA" id="ARBA00022771"/>
    </source>
</evidence>
<feature type="active site" evidence="9">
    <location>
        <position position="21"/>
    </location>
</feature>
<comment type="similarity">
    <text evidence="2 8">Belongs to the carbamoyltransferase HypF family.</text>
</comment>
<feature type="domain" description="YrdC-like" evidence="11">
    <location>
        <begin position="205"/>
        <end position="390"/>
    </location>
</feature>
<reference evidence="12 13" key="1">
    <citation type="submission" date="2020-11" db="EMBL/GenBank/DDBJ databases">
        <title>Carbohydrate-dependent, anaerobic sulfur respiration: A novel catabolism in halophilic archaea.</title>
        <authorList>
            <person name="Sorokin D.Y."/>
            <person name="Messina E."/>
            <person name="Smedile F."/>
            <person name="La Cono V."/>
            <person name="Hallsworth J.E."/>
            <person name="Yakimov M.M."/>
        </authorList>
    </citation>
    <scope>NUCLEOTIDE SEQUENCE [LARGE SCALE GENOMIC DNA]</scope>
    <source>
        <strain evidence="12 13">HSR-Est</strain>
    </source>
</reference>
<evidence type="ECO:0000313" key="13">
    <source>
        <dbReference type="Proteomes" id="UP000663292"/>
    </source>
</evidence>
<dbReference type="Gene3D" id="3.30.110.120">
    <property type="match status" value="1"/>
</dbReference>
<evidence type="ECO:0000256" key="3">
    <source>
        <dbReference type="ARBA" id="ARBA00022598"/>
    </source>
</evidence>
<dbReference type="Gene3D" id="3.90.870.50">
    <property type="match status" value="1"/>
</dbReference>
<dbReference type="Pfam" id="PF01300">
    <property type="entry name" value="Sua5_yciO_yrdC"/>
    <property type="match status" value="1"/>
</dbReference>
<dbReference type="GO" id="GO:0016743">
    <property type="term" value="F:carboxyl- or carbamoyltransferase activity"/>
    <property type="evidence" value="ECO:0007669"/>
    <property type="project" value="UniProtKB-UniRule"/>
</dbReference>
<evidence type="ECO:0000259" key="11">
    <source>
        <dbReference type="PROSITE" id="PS51163"/>
    </source>
</evidence>
<dbReference type="Gene3D" id="3.30.420.360">
    <property type="match status" value="1"/>
</dbReference>
<dbReference type="PIRSF" id="PIRSF006256">
    <property type="entry name" value="CMPcnvr_hdrg_mat"/>
    <property type="match status" value="1"/>
</dbReference>
<evidence type="ECO:0000256" key="8">
    <source>
        <dbReference type="PIRNR" id="PIRNR006256"/>
    </source>
</evidence>
<keyword evidence="4" id="KW-0479">Metal-binding</keyword>
<dbReference type="PROSITE" id="PS51160">
    <property type="entry name" value="ACYLPHOSPHATASE_3"/>
    <property type="match status" value="1"/>
</dbReference>
<dbReference type="PANTHER" id="PTHR42959">
    <property type="entry name" value="CARBAMOYLTRANSFERASE"/>
    <property type="match status" value="1"/>
</dbReference>
<dbReference type="GO" id="GO:0051604">
    <property type="term" value="P:protein maturation"/>
    <property type="evidence" value="ECO:0007669"/>
    <property type="project" value="TreeGrafter"/>
</dbReference>
<dbReference type="PANTHER" id="PTHR42959:SF1">
    <property type="entry name" value="CARBAMOYLTRANSFERASE HYPF"/>
    <property type="match status" value="1"/>
</dbReference>
<evidence type="ECO:0000256" key="6">
    <source>
        <dbReference type="ARBA" id="ARBA00022833"/>
    </source>
</evidence>
<dbReference type="PROSITE" id="PS00150">
    <property type="entry name" value="ACYLPHOSPHATASE_1"/>
    <property type="match status" value="1"/>
</dbReference>
<dbReference type="Proteomes" id="UP000663292">
    <property type="component" value="Chromosome"/>
</dbReference>
<dbReference type="GO" id="GO:0008270">
    <property type="term" value="F:zinc ion binding"/>
    <property type="evidence" value="ECO:0007669"/>
    <property type="project" value="UniProtKB-KW"/>
</dbReference>
<sequence>MHDEQGAAVTVTGVVQGVGFRPFVYRTAVDNDLGGWVKNTGDAGVEIRLEGRRAAIDSFLETLRTDPPPLSRVESVDVAWTDPEGEQSFGIVPSSDADGGSGTIPPDTAMCDACLADMRDPDSRYHGYWATSCVDCGARYTVIRSLPYDRPTTSMDEFPMCADCRAEYEDPADRRYHAQTIACPECGPSLRLLDSEGQTLSEGDETAIEAACERIADGDLVAIKGIGGAHLACDATDPEVVADLRERTGRPEKPFAVMAPDVESVESFASVSTTERETLEDTRRPIALLEADGDQPWLAVVSPGLHTVGVMLPYAGLHHLLFDHLMGPLVMTSANLPGVPMATTTEDILSDLDGVVDAALVHDREIVQRCDDSVVRVVDGQRQFIRRSRGWVPQSIPRWPAPSDTGGADALPDVLALGAEFDATVALTQGGDVFPSQYIGDVDSPATVDYLTDTVAHLRDLLGIEPGVVVCDLHPNFLTTEQAHEYADGGMDGPVAVQHHHAHAASLLAEHRQERAVVIAADGTGYGPDGTIWGGEVLDVTPGDYERVGGLAPFRLPGGDAAIESPTRILASLLADDERIDDLLLDRGVVERPSDAVTIRQQAERGVNSPVTTSTGRALDAASALLGVCSERNYEGEPAMKLEAAAADGDPLDIAVPRTTTEGRPTVDVATLVRRLDDRQSDHPTADLAATAQDGLARGLAGIAVETATDRGVDAVGFTGGVAYNDAITRTIRERVTDAGLDLLRHNRLPPGDGGIAVGQVSVATARRR</sequence>
<dbReference type="InterPro" id="IPR001792">
    <property type="entry name" value="Acylphosphatase-like_dom"/>
</dbReference>
<keyword evidence="3" id="KW-0436">Ligase</keyword>
<gene>
    <name evidence="12" type="primary">hypF</name>
    <name evidence="12" type="ORF">HSEST_1077</name>
</gene>
<evidence type="ECO:0000256" key="2">
    <source>
        <dbReference type="ARBA" id="ARBA00008097"/>
    </source>
</evidence>
<dbReference type="SUPFAM" id="SSF54975">
    <property type="entry name" value="Acylphosphatase/BLUF domain-like"/>
    <property type="match status" value="1"/>
</dbReference>
<keyword evidence="9" id="KW-0378">Hydrolase</keyword>
<protein>
    <recommendedName>
        <fullName evidence="8">Carbamoyltransferase</fullName>
        <ecNumber evidence="8">6.2.-.-</ecNumber>
    </recommendedName>
</protein>
<dbReference type="Pfam" id="PF17788">
    <property type="entry name" value="HypF_C"/>
    <property type="match status" value="1"/>
</dbReference>
<keyword evidence="5" id="KW-0863">Zinc-finger</keyword>
<dbReference type="UniPathway" id="UPA00335"/>
<dbReference type="RefSeq" id="WP_229122659.1">
    <property type="nucleotide sequence ID" value="NZ_CP064791.1"/>
</dbReference>
<name>A0A897NQU2_9EURY</name>
<dbReference type="Pfam" id="PF07503">
    <property type="entry name" value="zf-HYPF"/>
    <property type="match status" value="2"/>
</dbReference>
<dbReference type="InterPro" id="IPR004421">
    <property type="entry name" value="Carbamoyltransferase_HypF"/>
</dbReference>
<evidence type="ECO:0000256" key="9">
    <source>
        <dbReference type="PROSITE-ProRule" id="PRU00520"/>
    </source>
</evidence>